<gene>
    <name evidence="6" type="ORF">FA14DRAFT_113881</name>
</gene>
<dbReference type="SUPFAM" id="SSF48350">
    <property type="entry name" value="GTPase activation domain, GAP"/>
    <property type="match status" value="1"/>
</dbReference>
<evidence type="ECO:0000256" key="1">
    <source>
        <dbReference type="ARBA" id="ARBA00022468"/>
    </source>
</evidence>
<evidence type="ECO:0000256" key="2">
    <source>
        <dbReference type="SAM" id="MobiDB-lite"/>
    </source>
</evidence>
<dbReference type="InterPro" id="IPR011993">
    <property type="entry name" value="PH-like_dom_sf"/>
</dbReference>
<protein>
    <submittedName>
        <fullName evidence="6">RhoGAP-domain-containing protein</fullName>
    </submittedName>
</protein>
<feature type="compositionally biased region" description="Low complexity" evidence="2">
    <location>
        <begin position="1"/>
        <end position="17"/>
    </location>
</feature>
<dbReference type="Pfam" id="PF00620">
    <property type="entry name" value="RhoGAP"/>
    <property type="match status" value="1"/>
</dbReference>
<dbReference type="Gene3D" id="2.30.29.30">
    <property type="entry name" value="Pleckstrin-homology domain (PH domain)/Phosphotyrosine-binding domain (PTB)"/>
    <property type="match status" value="1"/>
</dbReference>
<dbReference type="SUPFAM" id="SSF50729">
    <property type="entry name" value="PH domain-like"/>
    <property type="match status" value="1"/>
</dbReference>
<feature type="compositionally biased region" description="Polar residues" evidence="2">
    <location>
        <begin position="155"/>
        <end position="209"/>
    </location>
</feature>
<dbReference type="InterPro" id="IPR008936">
    <property type="entry name" value="Rho_GTPase_activation_prot"/>
</dbReference>
<evidence type="ECO:0000259" key="4">
    <source>
        <dbReference type="PROSITE" id="PS50195"/>
    </source>
</evidence>
<evidence type="ECO:0000313" key="6">
    <source>
        <dbReference type="EMBL" id="PWN34831.1"/>
    </source>
</evidence>
<feature type="compositionally biased region" description="Polar residues" evidence="2">
    <location>
        <begin position="91"/>
        <end position="144"/>
    </location>
</feature>
<sequence>DEASSASHASSSRLTSSMNTISSGSQSKIQYQPLSMADALARTGHDQVLALDQLLAERNKLCLEANKLSTENMRLWNMMKRIRRENEELKNNNTGTLRSSPLSNGSQVAGSNNAFPSTTDPSGNQLESQKSSLYGSAPSGTGHSISGEGSEPRGSFTSNEVQEQQSPSNIPATTSTATVHPDTASTTGPLNKSDTQGIGISTDSELANNQSSDSASHSQQHQSIMQQRAAAQAQRLAQIQSQKADDGARPSSTGSHDFDAVDASSMAGSEGARNSMRFSGDSGNNRGLQARVVPPSPLAISSPTMQSTSSGRQWSTESPRNSFSPRLDAGLLPFVNLSVSGSNLRASERGKEIVSFYIAIDVKPPQGRVPQYSSWRVEKTYSDVLNLDARIKQKHGKVVSKRMSGVQLPDQTLFKDHAPSKVDKRKAMLELYLRTLVTIPLPDKDDLCTFFCTDALQPKIREPDALTKEGFLTKKGQNLGRWVTRWYVLSETSLDHYEWRNGLHLGSINIRGAQIGRQQKSVATDTDENSYRHAFLILETKAPSSTGDQKQIIRHVLCAETDEERDDWVEVLVRAIGEADNREEENLNTTAVIPKSPSALPSTTQRPSREYSPFAAAAAAPNSPHGVSPQISMPRSRSEVVGLQSSQEERSMRTRHANLAAITASPGQNTQSGQGYQSGNRNTINPGSPIRPPPRSTSQDVPSNGYGMVTSSSNRARPSISGPMNGTPIPTGYKFGGKDEPSETPSNKPSGPVSSSKNDGPNAPNETKRRFWHRFGGGGDKSNQQRKVFGVPLAESIAVSNVSEGLELPSVVYRCIEYLEHHNAASEEGIYRLSGSSAVIKNLKDRFNAQGDVNLLASNEPFFDPHAIAGLLKQYLRELPSSVLTRELHLDFMRVNDLADRRERVNELGSLVSLLPLPNYSLLRTLCSHLIKVIERSDVNKMTMRNVGIVFSPTLGIPAGVFALFLTEFDWVFYTDAKGEPAPRTMEEDILPPDEDELGLANKTDGSPQGQQRQPHHQRNAGSFEDDFARK</sequence>
<feature type="region of interest" description="Disordered" evidence="2">
    <location>
        <begin position="86"/>
        <end position="322"/>
    </location>
</feature>
<dbReference type="GeneID" id="37017805"/>
<dbReference type="CDD" id="cd06093">
    <property type="entry name" value="PX_domain"/>
    <property type="match status" value="1"/>
</dbReference>
<feature type="domain" description="PX" evidence="4">
    <location>
        <begin position="334"/>
        <end position="458"/>
    </location>
</feature>
<dbReference type="InterPro" id="IPR036871">
    <property type="entry name" value="PX_dom_sf"/>
</dbReference>
<dbReference type="PANTHER" id="PTHR23176:SF129">
    <property type="entry name" value="RHO GTPASE ACTIVATING PROTEIN AT 16F, ISOFORM E-RELATED"/>
    <property type="match status" value="1"/>
</dbReference>
<dbReference type="PANTHER" id="PTHR23176">
    <property type="entry name" value="RHO/RAC/CDC GTPASE-ACTIVATING PROTEIN"/>
    <property type="match status" value="1"/>
</dbReference>
<dbReference type="FunCoup" id="A0A316VFQ4">
    <property type="interactions" value="265"/>
</dbReference>
<dbReference type="InterPro" id="IPR001683">
    <property type="entry name" value="PX_dom"/>
</dbReference>
<dbReference type="SMART" id="SM00312">
    <property type="entry name" value="PX"/>
    <property type="match status" value="1"/>
</dbReference>
<dbReference type="EMBL" id="KZ819603">
    <property type="protein sequence ID" value="PWN34831.1"/>
    <property type="molecule type" value="Genomic_DNA"/>
</dbReference>
<reference evidence="6 7" key="1">
    <citation type="journal article" date="2018" name="Mol. Biol. Evol.">
        <title>Broad Genomic Sampling Reveals a Smut Pathogenic Ancestry of the Fungal Clade Ustilaginomycotina.</title>
        <authorList>
            <person name="Kijpornyongpan T."/>
            <person name="Mondo S.J."/>
            <person name="Barry K."/>
            <person name="Sandor L."/>
            <person name="Lee J."/>
            <person name="Lipzen A."/>
            <person name="Pangilinan J."/>
            <person name="LaButti K."/>
            <person name="Hainaut M."/>
            <person name="Henrissat B."/>
            <person name="Grigoriev I.V."/>
            <person name="Spatafora J.W."/>
            <person name="Aime M.C."/>
        </authorList>
    </citation>
    <scope>NUCLEOTIDE SEQUENCE [LARGE SCALE GENOMIC DNA]</scope>
    <source>
        <strain evidence="6 7">MCA 3882</strain>
    </source>
</reference>
<feature type="domain" description="Rho-GAP" evidence="5">
    <location>
        <begin position="791"/>
        <end position="999"/>
    </location>
</feature>
<dbReference type="AlphaFoldDB" id="A0A316VFQ4"/>
<dbReference type="GO" id="GO:0007165">
    <property type="term" value="P:signal transduction"/>
    <property type="evidence" value="ECO:0007669"/>
    <property type="project" value="InterPro"/>
</dbReference>
<feature type="domain" description="PH" evidence="3">
    <location>
        <begin position="465"/>
        <end position="577"/>
    </location>
</feature>
<dbReference type="PROSITE" id="PS50195">
    <property type="entry name" value="PX"/>
    <property type="match status" value="1"/>
</dbReference>
<dbReference type="InterPro" id="IPR050729">
    <property type="entry name" value="Rho-GAP"/>
</dbReference>
<dbReference type="Gene3D" id="3.30.1520.10">
    <property type="entry name" value="Phox-like domain"/>
    <property type="match status" value="1"/>
</dbReference>
<evidence type="ECO:0000259" key="3">
    <source>
        <dbReference type="PROSITE" id="PS50003"/>
    </source>
</evidence>
<dbReference type="GO" id="GO:0005737">
    <property type="term" value="C:cytoplasm"/>
    <property type="evidence" value="ECO:0007669"/>
    <property type="project" value="TreeGrafter"/>
</dbReference>
<feature type="compositionally biased region" description="Polar residues" evidence="2">
    <location>
        <begin position="743"/>
        <end position="759"/>
    </location>
</feature>
<dbReference type="PROSITE" id="PS50003">
    <property type="entry name" value="PH_DOMAIN"/>
    <property type="match status" value="1"/>
</dbReference>
<accession>A0A316VFQ4</accession>
<dbReference type="InterPro" id="IPR000198">
    <property type="entry name" value="RhoGAP_dom"/>
</dbReference>
<dbReference type="InParanoid" id="A0A316VFQ4"/>
<dbReference type="RefSeq" id="XP_025355133.1">
    <property type="nucleotide sequence ID" value="XM_025496024.1"/>
</dbReference>
<dbReference type="InterPro" id="IPR001849">
    <property type="entry name" value="PH_domain"/>
</dbReference>
<feature type="region of interest" description="Disordered" evidence="2">
    <location>
        <begin position="583"/>
        <end position="784"/>
    </location>
</feature>
<dbReference type="Gene3D" id="1.10.555.10">
    <property type="entry name" value="Rho GTPase activation protein"/>
    <property type="match status" value="1"/>
</dbReference>
<evidence type="ECO:0000259" key="5">
    <source>
        <dbReference type="PROSITE" id="PS50238"/>
    </source>
</evidence>
<organism evidence="6 7">
    <name type="scientific">Meira miltonrushii</name>
    <dbReference type="NCBI Taxonomy" id="1280837"/>
    <lineage>
        <taxon>Eukaryota</taxon>
        <taxon>Fungi</taxon>
        <taxon>Dikarya</taxon>
        <taxon>Basidiomycota</taxon>
        <taxon>Ustilaginomycotina</taxon>
        <taxon>Exobasidiomycetes</taxon>
        <taxon>Exobasidiales</taxon>
        <taxon>Brachybasidiaceae</taxon>
        <taxon>Meira</taxon>
    </lineage>
</organism>
<dbReference type="SUPFAM" id="SSF64268">
    <property type="entry name" value="PX domain"/>
    <property type="match status" value="1"/>
</dbReference>
<feature type="compositionally biased region" description="Acidic residues" evidence="2">
    <location>
        <begin position="988"/>
        <end position="998"/>
    </location>
</feature>
<dbReference type="GO" id="GO:0035091">
    <property type="term" value="F:phosphatidylinositol binding"/>
    <property type="evidence" value="ECO:0007669"/>
    <property type="project" value="InterPro"/>
</dbReference>
<feature type="compositionally biased region" description="Polar residues" evidence="2">
    <location>
        <begin position="299"/>
        <end position="322"/>
    </location>
</feature>
<dbReference type="Proteomes" id="UP000245771">
    <property type="component" value="Unassembled WGS sequence"/>
</dbReference>
<dbReference type="PROSITE" id="PS50238">
    <property type="entry name" value="RHOGAP"/>
    <property type="match status" value="1"/>
</dbReference>
<dbReference type="STRING" id="1280837.A0A316VFQ4"/>
<dbReference type="GO" id="GO:0005096">
    <property type="term" value="F:GTPase activator activity"/>
    <property type="evidence" value="ECO:0007669"/>
    <property type="project" value="UniProtKB-KW"/>
</dbReference>
<dbReference type="OrthoDB" id="185175at2759"/>
<dbReference type="Pfam" id="PF00169">
    <property type="entry name" value="PH"/>
    <property type="match status" value="1"/>
</dbReference>
<dbReference type="SMART" id="SM00233">
    <property type="entry name" value="PH"/>
    <property type="match status" value="1"/>
</dbReference>
<feature type="region of interest" description="Disordered" evidence="2">
    <location>
        <begin position="982"/>
        <end position="1031"/>
    </location>
</feature>
<feature type="region of interest" description="Disordered" evidence="2">
    <location>
        <begin position="1"/>
        <end position="26"/>
    </location>
</feature>
<feature type="non-terminal residue" evidence="6">
    <location>
        <position position="1"/>
    </location>
</feature>
<feature type="compositionally biased region" description="Polar residues" evidence="2">
    <location>
        <begin position="665"/>
        <end position="686"/>
    </location>
</feature>
<proteinExistence type="predicted"/>
<feature type="non-terminal residue" evidence="6">
    <location>
        <position position="1031"/>
    </location>
</feature>
<name>A0A316VFQ4_9BASI</name>
<keyword evidence="1" id="KW-0343">GTPase activation</keyword>
<evidence type="ECO:0000313" key="7">
    <source>
        <dbReference type="Proteomes" id="UP000245771"/>
    </source>
</evidence>
<feature type="compositionally biased region" description="Low complexity" evidence="2">
    <location>
        <begin position="210"/>
        <end position="242"/>
    </location>
</feature>
<dbReference type="FunFam" id="1.10.555.10:FF:000049">
    <property type="entry name" value="Related to BEM3-GTPase-activating protein"/>
    <property type="match status" value="1"/>
</dbReference>
<keyword evidence="7" id="KW-1185">Reference proteome</keyword>
<dbReference type="Pfam" id="PF00787">
    <property type="entry name" value="PX"/>
    <property type="match status" value="1"/>
</dbReference>
<dbReference type="SMART" id="SM00324">
    <property type="entry name" value="RhoGAP"/>
    <property type="match status" value="1"/>
</dbReference>